<evidence type="ECO:0000256" key="1">
    <source>
        <dbReference type="SAM" id="MobiDB-lite"/>
    </source>
</evidence>
<proteinExistence type="predicted"/>
<name>A0A3G5A396_9VIRU</name>
<accession>A0A3G5A396</accession>
<dbReference type="EMBL" id="MK072293">
    <property type="protein sequence ID" value="AYV81677.1"/>
    <property type="molecule type" value="Genomic_DNA"/>
</dbReference>
<feature type="compositionally biased region" description="Low complexity" evidence="1">
    <location>
        <begin position="135"/>
        <end position="146"/>
    </location>
</feature>
<feature type="compositionally biased region" description="Low complexity" evidence="1">
    <location>
        <begin position="108"/>
        <end position="126"/>
    </location>
</feature>
<protein>
    <submittedName>
        <fullName evidence="2">Uncharacterized protein</fullName>
    </submittedName>
</protein>
<feature type="region of interest" description="Disordered" evidence="1">
    <location>
        <begin position="91"/>
        <end position="146"/>
    </location>
</feature>
<reference evidence="2" key="1">
    <citation type="submission" date="2018-10" db="EMBL/GenBank/DDBJ databases">
        <title>Hidden diversity of soil giant viruses.</title>
        <authorList>
            <person name="Schulz F."/>
            <person name="Alteio L."/>
            <person name="Goudeau D."/>
            <person name="Ryan E.M."/>
            <person name="Malmstrom R.R."/>
            <person name="Blanchard J."/>
            <person name="Woyke T."/>
        </authorList>
    </citation>
    <scope>NUCLEOTIDE SEQUENCE</scope>
    <source>
        <strain evidence="2">HAV1</strain>
    </source>
</reference>
<organism evidence="2">
    <name type="scientific">Harvfovirus sp</name>
    <dbReference type="NCBI Taxonomy" id="2487768"/>
    <lineage>
        <taxon>Viruses</taxon>
        <taxon>Varidnaviria</taxon>
        <taxon>Bamfordvirae</taxon>
        <taxon>Nucleocytoviricota</taxon>
        <taxon>Megaviricetes</taxon>
        <taxon>Imitervirales</taxon>
        <taxon>Mimiviridae</taxon>
        <taxon>Klosneuvirinae</taxon>
    </lineage>
</organism>
<feature type="compositionally biased region" description="Gly residues" evidence="1">
    <location>
        <begin position="91"/>
        <end position="107"/>
    </location>
</feature>
<gene>
    <name evidence="2" type="ORF">Harvfovirus51_9</name>
</gene>
<sequence>MFSEKGDGFVYVVLEILDPNLCFGSEQRNYVKYDQSKCLTVIGTFEDLSTAELVCSENRGARHILGSRFCRSMFNRVPFFQPEPNPFGGVGPNPFGGGGPNPFGGAGPNPFGPSTSTSTNTNTNPFAQGPPSFSFGNNPAANPFAQNPFHQIHQTQFDNRTYTQPRFTGRSPMDLS</sequence>
<evidence type="ECO:0000313" key="2">
    <source>
        <dbReference type="EMBL" id="AYV81677.1"/>
    </source>
</evidence>